<protein>
    <submittedName>
        <fullName evidence="3">Protein lava lamp</fullName>
    </submittedName>
</protein>
<reference evidence="3 4" key="1">
    <citation type="journal article" date="2019" name="Commun. Biol.">
        <title>The bagworm genome reveals a unique fibroin gene that provides high tensile strength.</title>
        <authorList>
            <person name="Kono N."/>
            <person name="Nakamura H."/>
            <person name="Ohtoshi R."/>
            <person name="Tomita M."/>
            <person name="Numata K."/>
            <person name="Arakawa K."/>
        </authorList>
    </citation>
    <scope>NUCLEOTIDE SEQUENCE [LARGE SCALE GENOMIC DNA]</scope>
</reference>
<feature type="compositionally biased region" description="Basic and acidic residues" evidence="2">
    <location>
        <begin position="288"/>
        <end position="297"/>
    </location>
</feature>
<sequence>MFFTVDTAIRSPFDELIQHSRSTEPQSGNALEQPPTIEDLQRNVSDLEKHAQDLEHKLALRNQREAEYEDKIRELESRYQERDQQLQQSTIEMQTLRAELSKLQQQLTEMLAQQLELQQLRSQVETLQTLLQNKEREVEKFKREQKNDEDLKKSMPAVESQIVPSFADPNIQPTLDMFFGNSAPAPEFETFTLPQQSNEPVVEDLIVPKKTYDCHPAENAAHVNALTALDLGEDWGDAWGNSEAAAEAEHYAKTFAPVSLVPREQRLELEMQDLKERLQELQLALERSEEQKKELHVKSGKLMKKLRNTK</sequence>
<evidence type="ECO:0000313" key="3">
    <source>
        <dbReference type="EMBL" id="GBP97516.1"/>
    </source>
</evidence>
<keyword evidence="1" id="KW-0175">Coiled coil</keyword>
<feature type="coiled-coil region" evidence="1">
    <location>
        <begin position="37"/>
        <end position="151"/>
    </location>
</feature>
<feature type="compositionally biased region" description="Basic residues" evidence="2">
    <location>
        <begin position="298"/>
        <end position="310"/>
    </location>
</feature>
<comment type="caution">
    <text evidence="3">The sequence shown here is derived from an EMBL/GenBank/DDBJ whole genome shotgun (WGS) entry which is preliminary data.</text>
</comment>
<evidence type="ECO:0000256" key="2">
    <source>
        <dbReference type="SAM" id="MobiDB-lite"/>
    </source>
</evidence>
<dbReference type="OrthoDB" id="2441647at2759"/>
<dbReference type="Proteomes" id="UP000299102">
    <property type="component" value="Unassembled WGS sequence"/>
</dbReference>
<gene>
    <name evidence="3" type="primary">lva</name>
    <name evidence="3" type="ORF">EVAR_72308_1</name>
</gene>
<dbReference type="Gene3D" id="1.20.5.170">
    <property type="match status" value="1"/>
</dbReference>
<keyword evidence="4" id="KW-1185">Reference proteome</keyword>
<evidence type="ECO:0000313" key="4">
    <source>
        <dbReference type="Proteomes" id="UP000299102"/>
    </source>
</evidence>
<name>A0A4C2AA07_EUMVA</name>
<feature type="region of interest" description="Disordered" evidence="2">
    <location>
        <begin position="288"/>
        <end position="310"/>
    </location>
</feature>
<dbReference type="AlphaFoldDB" id="A0A4C2AA07"/>
<evidence type="ECO:0000256" key="1">
    <source>
        <dbReference type="SAM" id="Coils"/>
    </source>
</evidence>
<organism evidence="3 4">
    <name type="scientific">Eumeta variegata</name>
    <name type="common">Bagworm moth</name>
    <name type="synonym">Eumeta japonica</name>
    <dbReference type="NCBI Taxonomy" id="151549"/>
    <lineage>
        <taxon>Eukaryota</taxon>
        <taxon>Metazoa</taxon>
        <taxon>Ecdysozoa</taxon>
        <taxon>Arthropoda</taxon>
        <taxon>Hexapoda</taxon>
        <taxon>Insecta</taxon>
        <taxon>Pterygota</taxon>
        <taxon>Neoptera</taxon>
        <taxon>Endopterygota</taxon>
        <taxon>Lepidoptera</taxon>
        <taxon>Glossata</taxon>
        <taxon>Ditrysia</taxon>
        <taxon>Tineoidea</taxon>
        <taxon>Psychidae</taxon>
        <taxon>Oiketicinae</taxon>
        <taxon>Eumeta</taxon>
    </lineage>
</organism>
<accession>A0A4C2AA07</accession>
<dbReference type="EMBL" id="BGZK01002946">
    <property type="protein sequence ID" value="GBP97516.1"/>
    <property type="molecule type" value="Genomic_DNA"/>
</dbReference>
<proteinExistence type="predicted"/>